<proteinExistence type="predicted"/>
<comment type="caution">
    <text evidence="1">The sequence shown here is derived from an EMBL/GenBank/DDBJ whole genome shotgun (WGS) entry which is preliminary data.</text>
</comment>
<sequence>MESKTNRYHSRILREMHQHTENPFSPPSSTGSHGTVTLTSNFTLGPQGESTRRMDDNSANLPTNAAMRNTKVQPSTLNLNTSALGRTFPEWSRWNPNGPNHDEKDMWEIASDAAPIPEGKENVTPRGSPIPSVAATSKGGDSNDKVGTKDSIDQLMSRLEVTQEKFRVVAGKAARLVNDIETRGTRIARGD</sequence>
<dbReference type="Proteomes" id="UP001497680">
    <property type="component" value="Unassembled WGS sequence"/>
</dbReference>
<evidence type="ECO:0000313" key="1">
    <source>
        <dbReference type="EMBL" id="KAI6080850.1"/>
    </source>
</evidence>
<organism evidence="1 2">
    <name type="scientific">Hypoxylon rubiginosum</name>
    <dbReference type="NCBI Taxonomy" id="110542"/>
    <lineage>
        <taxon>Eukaryota</taxon>
        <taxon>Fungi</taxon>
        <taxon>Dikarya</taxon>
        <taxon>Ascomycota</taxon>
        <taxon>Pezizomycotina</taxon>
        <taxon>Sordariomycetes</taxon>
        <taxon>Xylariomycetidae</taxon>
        <taxon>Xylariales</taxon>
        <taxon>Hypoxylaceae</taxon>
        <taxon>Hypoxylon</taxon>
    </lineage>
</organism>
<name>A0ACC0CKE9_9PEZI</name>
<reference evidence="1 2" key="1">
    <citation type="journal article" date="2022" name="New Phytol.">
        <title>Ecological generalism drives hyperdiversity of secondary metabolite gene clusters in xylarialean endophytes.</title>
        <authorList>
            <person name="Franco M.E.E."/>
            <person name="Wisecaver J.H."/>
            <person name="Arnold A.E."/>
            <person name="Ju Y.M."/>
            <person name="Slot J.C."/>
            <person name="Ahrendt S."/>
            <person name="Moore L.P."/>
            <person name="Eastman K.E."/>
            <person name="Scott K."/>
            <person name="Konkel Z."/>
            <person name="Mondo S.J."/>
            <person name="Kuo A."/>
            <person name="Hayes R.D."/>
            <person name="Haridas S."/>
            <person name="Andreopoulos B."/>
            <person name="Riley R."/>
            <person name="LaButti K."/>
            <person name="Pangilinan J."/>
            <person name="Lipzen A."/>
            <person name="Amirebrahimi M."/>
            <person name="Yan J."/>
            <person name="Adam C."/>
            <person name="Keymanesh K."/>
            <person name="Ng V."/>
            <person name="Louie K."/>
            <person name="Northen T."/>
            <person name="Drula E."/>
            <person name="Henrissat B."/>
            <person name="Hsieh H.M."/>
            <person name="Youens-Clark K."/>
            <person name="Lutzoni F."/>
            <person name="Miadlikowska J."/>
            <person name="Eastwood D.C."/>
            <person name="Hamelin R.C."/>
            <person name="Grigoriev I.V."/>
            <person name="U'Ren J.M."/>
        </authorList>
    </citation>
    <scope>NUCLEOTIDE SEQUENCE [LARGE SCALE GENOMIC DNA]</scope>
    <source>
        <strain evidence="1 2">ER1909</strain>
    </source>
</reference>
<dbReference type="EMBL" id="MU394419">
    <property type="protein sequence ID" value="KAI6080850.1"/>
    <property type="molecule type" value="Genomic_DNA"/>
</dbReference>
<protein>
    <submittedName>
        <fullName evidence="1">Uncharacterized protein</fullName>
    </submittedName>
</protein>
<accession>A0ACC0CKE9</accession>
<evidence type="ECO:0000313" key="2">
    <source>
        <dbReference type="Proteomes" id="UP001497680"/>
    </source>
</evidence>
<keyword evidence="2" id="KW-1185">Reference proteome</keyword>
<gene>
    <name evidence="1" type="ORF">F4821DRAFT_250625</name>
</gene>